<reference evidence="1 2" key="1">
    <citation type="submission" date="2011-06" db="EMBL/GenBank/DDBJ databases">
        <title>The Genome Sequence of Fusarium oxysporum FOSC 3-a.</title>
        <authorList>
            <consortium name="The Broad Institute Genome Sequencing Platform"/>
            <person name="Ma L.-J."/>
            <person name="Gale L.R."/>
            <person name="Schwartz D.C."/>
            <person name="Zhou S."/>
            <person name="Corby-Kistler H."/>
            <person name="Young S.K."/>
            <person name="Zeng Q."/>
            <person name="Gargeya S."/>
            <person name="Fitzgerald M."/>
            <person name="Haas B."/>
            <person name="Abouelleil A."/>
            <person name="Alvarado L."/>
            <person name="Arachchi H.M."/>
            <person name="Berlin A."/>
            <person name="Brown A."/>
            <person name="Chapman S.B."/>
            <person name="Chen Z."/>
            <person name="Dunbar C."/>
            <person name="Freedman E."/>
            <person name="Gearin G."/>
            <person name="Gellesch M."/>
            <person name="Goldberg J."/>
            <person name="Griggs A."/>
            <person name="Gujja S."/>
            <person name="Heiman D."/>
            <person name="Howarth C."/>
            <person name="Larson L."/>
            <person name="Lui A."/>
            <person name="MacDonald P.J.P."/>
            <person name="Mehta T."/>
            <person name="Montmayeur A."/>
            <person name="Murphy C."/>
            <person name="Neiman D."/>
            <person name="Pearson M."/>
            <person name="Priest M."/>
            <person name="Roberts A."/>
            <person name="Saif S."/>
            <person name="Shea T."/>
            <person name="Shenoy N."/>
            <person name="Sisk P."/>
            <person name="Stolte C."/>
            <person name="Sykes S."/>
            <person name="Wortman J."/>
            <person name="Nusbaum C."/>
            <person name="Birren B."/>
        </authorList>
    </citation>
    <scope>NUCLEOTIDE SEQUENCE [LARGE SCALE GENOMIC DNA]</scope>
    <source>
        <strain evidence="2">FOSC 3-a</strain>
    </source>
</reference>
<gene>
    <name evidence="1" type="ORF">FOYG_04184</name>
</gene>
<protein>
    <submittedName>
        <fullName evidence="1">Uncharacterized protein</fullName>
    </submittedName>
</protein>
<sequence>MYHFTPDLNVAKKYAAWAKRRDNVASVIIVQIAIQNSAIEAMRHPDLQRVSWQVRSGQSSSAIAVQ</sequence>
<proteinExistence type="predicted"/>
<evidence type="ECO:0000313" key="1">
    <source>
        <dbReference type="EMBL" id="EWY95059.1"/>
    </source>
</evidence>
<organism evidence="1 2">
    <name type="scientific">Fusarium oxysporum NRRL 32931</name>
    <dbReference type="NCBI Taxonomy" id="660029"/>
    <lineage>
        <taxon>Eukaryota</taxon>
        <taxon>Fungi</taxon>
        <taxon>Dikarya</taxon>
        <taxon>Ascomycota</taxon>
        <taxon>Pezizomycotina</taxon>
        <taxon>Sordariomycetes</taxon>
        <taxon>Hypocreomycetidae</taxon>
        <taxon>Hypocreales</taxon>
        <taxon>Nectriaceae</taxon>
        <taxon>Fusarium</taxon>
        <taxon>Fusarium oxysporum species complex</taxon>
    </lineage>
</organism>
<dbReference type="HOGENOM" id="CLU_2831245_0_0_1"/>
<name>W9IQN3_FUSOX</name>
<dbReference type="EMBL" id="JH717841">
    <property type="protein sequence ID" value="EWY95059.1"/>
    <property type="molecule type" value="Genomic_DNA"/>
</dbReference>
<dbReference type="AlphaFoldDB" id="W9IQN3"/>
<accession>W9IQN3</accession>
<evidence type="ECO:0000313" key="2">
    <source>
        <dbReference type="Proteomes" id="UP000030753"/>
    </source>
</evidence>
<dbReference type="Proteomes" id="UP000030753">
    <property type="component" value="Unassembled WGS sequence"/>
</dbReference>